<evidence type="ECO:0000313" key="3">
    <source>
        <dbReference type="EMBL" id="EGA93993.1"/>
    </source>
</evidence>
<keyword evidence="4" id="KW-1185">Reference proteome</keyword>
<keyword evidence="1" id="KW-0732">Signal</keyword>
<evidence type="ECO:0000259" key="2">
    <source>
        <dbReference type="Pfam" id="PF00188"/>
    </source>
</evidence>
<evidence type="ECO:0000256" key="1">
    <source>
        <dbReference type="SAM" id="SignalP"/>
    </source>
</evidence>
<sequence length="244" mass="25272">MRKSLIYAFTAAAMTAAGAAAPMTAQAAVNTYTLPGGNGQAIVISGNLNSFNCENGFPGIQLPDNMFPGNQIPGSMLPDNLFPIPDFGGQGGTDGGIIDGGIIDGGIIDGGITGDGQINQDDTAAQVVNLVNEERAKAGLSPLTADRSVTSAAQRRAREIETNFSHTRPNGSSFSTALSEAGVNYRSSGENIAYGQTSASSVMQGWMNSSGHRANILNGNFTKIGVGHYKSASGVDYWTQLFTN</sequence>
<dbReference type="HOGENOM" id="CLU_048111_0_0_9"/>
<dbReference type="AlphaFoldDB" id="E7GMQ1"/>
<feature type="chain" id="PRO_5003220796" description="SCP domain-containing protein" evidence="1">
    <location>
        <begin position="28"/>
        <end position="244"/>
    </location>
</feature>
<name>E7GMQ1_CLOS6</name>
<dbReference type="STRING" id="1512.GCA_900049235_02371"/>
<proteinExistence type="predicted"/>
<feature type="domain" description="SCP" evidence="2">
    <location>
        <begin position="128"/>
        <end position="242"/>
    </location>
</feature>
<dbReference type="SUPFAM" id="SSF55797">
    <property type="entry name" value="PR-1-like"/>
    <property type="match status" value="1"/>
</dbReference>
<comment type="caution">
    <text evidence="3">The sequence shown here is derived from an EMBL/GenBank/DDBJ whole genome shotgun (WGS) entry which is preliminary data.</text>
</comment>
<protein>
    <recommendedName>
        <fullName evidence="2">SCP domain-containing protein</fullName>
    </recommendedName>
</protein>
<evidence type="ECO:0000313" key="4">
    <source>
        <dbReference type="Proteomes" id="UP000002970"/>
    </source>
</evidence>
<dbReference type="PANTHER" id="PTHR31157">
    <property type="entry name" value="SCP DOMAIN-CONTAINING PROTEIN"/>
    <property type="match status" value="1"/>
</dbReference>
<dbReference type="Pfam" id="PF00188">
    <property type="entry name" value="CAP"/>
    <property type="match status" value="1"/>
</dbReference>
<gene>
    <name evidence="3" type="ORF">HMPREF9474_02196</name>
</gene>
<dbReference type="InterPro" id="IPR014044">
    <property type="entry name" value="CAP_dom"/>
</dbReference>
<accession>E7GMQ1</accession>
<dbReference type="eggNOG" id="COG2340">
    <property type="taxonomic scope" value="Bacteria"/>
</dbReference>
<dbReference type="EMBL" id="ADLQ01000049">
    <property type="protein sequence ID" value="EGA93993.1"/>
    <property type="molecule type" value="Genomic_DNA"/>
</dbReference>
<dbReference type="Gene3D" id="3.40.33.10">
    <property type="entry name" value="CAP"/>
    <property type="match status" value="1"/>
</dbReference>
<dbReference type="PANTHER" id="PTHR31157:SF1">
    <property type="entry name" value="SCP DOMAIN-CONTAINING PROTEIN"/>
    <property type="match status" value="1"/>
</dbReference>
<dbReference type="InterPro" id="IPR035940">
    <property type="entry name" value="CAP_sf"/>
</dbReference>
<feature type="signal peptide" evidence="1">
    <location>
        <begin position="1"/>
        <end position="27"/>
    </location>
</feature>
<organism evidence="3 4">
    <name type="scientific">Clostridium symbiosum (strain WAL-14163)</name>
    <dbReference type="NCBI Taxonomy" id="742740"/>
    <lineage>
        <taxon>Bacteria</taxon>
        <taxon>Bacillati</taxon>
        <taxon>Bacillota</taxon>
        <taxon>Clostridia</taxon>
        <taxon>Lachnospirales</taxon>
        <taxon>Lachnospiraceae</taxon>
        <taxon>Otoolea</taxon>
    </lineage>
</organism>
<dbReference type="CDD" id="cd05379">
    <property type="entry name" value="CAP_bacterial"/>
    <property type="match status" value="1"/>
</dbReference>
<dbReference type="RefSeq" id="WP_003500350.1">
    <property type="nucleotide sequence ID" value="NZ_GL834309.1"/>
</dbReference>
<dbReference type="Proteomes" id="UP000002970">
    <property type="component" value="Unassembled WGS sequence"/>
</dbReference>
<reference evidence="3 4" key="1">
    <citation type="submission" date="2010-12" db="EMBL/GenBank/DDBJ databases">
        <title>The Genome Sequence of Clostridium symbiosum strain WAL-14163.</title>
        <authorList>
            <person name="Earl A."/>
            <person name="Ward D."/>
            <person name="Feldgarden M."/>
            <person name="Gevers D."/>
            <person name="Finegold S.M."/>
            <person name="Summanen P.H."/>
            <person name="Molitoris D.R."/>
            <person name="Vaisanen M.L."/>
            <person name="Daigneault M."/>
            <person name="Young S.K."/>
            <person name="Zeng Q."/>
            <person name="Gargeya S."/>
            <person name="Fitzgerald M."/>
            <person name="Haas B."/>
            <person name="Abouelleil A."/>
            <person name="Alvarado L."/>
            <person name="Arachchi H.M."/>
            <person name="Berlin A."/>
            <person name="Brown A."/>
            <person name="Chapman S.B."/>
            <person name="Chen Z."/>
            <person name="Dunbar C."/>
            <person name="Freedman E."/>
            <person name="Gearin G."/>
            <person name="Gellesch M."/>
            <person name="Goldberg J."/>
            <person name="Griggs A."/>
            <person name="Gujja S."/>
            <person name="Heilman E."/>
            <person name="Heiman D."/>
            <person name="Howarth C."/>
            <person name="Larson L."/>
            <person name="Lui A."/>
            <person name="MacDonald P.J.P."/>
            <person name="Mehta T."/>
            <person name="Montmayeur A."/>
            <person name="Murphy C."/>
            <person name="Neiman D."/>
            <person name="Pearson M."/>
            <person name="Priest M."/>
            <person name="Roberts A."/>
            <person name="Saif S."/>
            <person name="Shea T."/>
            <person name="Shenoy N."/>
            <person name="Sisk P."/>
            <person name="Stolte C."/>
            <person name="Sykes S."/>
            <person name="White J."/>
            <person name="Yandava C."/>
            <person name="Nusbaum C."/>
            <person name="Birren B."/>
        </authorList>
    </citation>
    <scope>NUCLEOTIDE SEQUENCE [LARGE SCALE GENOMIC DNA]</scope>
    <source>
        <strain evidence="3 4">WAL-14163</strain>
    </source>
</reference>